<dbReference type="Proteomes" id="UP000078492">
    <property type="component" value="Unassembled WGS sequence"/>
</dbReference>
<dbReference type="STRING" id="471704.A0A151IV38"/>
<dbReference type="SUPFAM" id="SSF56672">
    <property type="entry name" value="DNA/RNA polymerases"/>
    <property type="match status" value="1"/>
</dbReference>
<name>A0A151IV38_9HYME</name>
<sequence>MTANLCNKLGLRTTKADISVSGINQIETKILETARTRIKSMHGDFEEELIFMVVPKITARLPNEPLIFQGENIPSNISLADPEFYKPKRIDLLIGVDLFWDVISCEPSEYPYLRKTKLGYIIAGKLPSKKDAGRYVDTLCHLITNDGELSHDLQRFWEIEELPLKHSYSSEEQACEEHFTKTTKRDTDGRFIVSIPFKATPDELGDSRGIAERRLKSLERRLQKNKRMREQYTAFLRRYEELGHMTRVAHDDHASPVCYLSHHGVMKESSLTTKLRVVFNASAPTSTGVSINDLQMVGPTIQQELLTILLSFRQHPYVVDADIAMMYRQVNIEPTQRSLQQILWREDPGDPIVEYQLNTITYGMSSGECISSHPMPIQPSRGVSRDIS</sequence>
<dbReference type="GO" id="GO:0071897">
    <property type="term" value="P:DNA biosynthetic process"/>
    <property type="evidence" value="ECO:0007669"/>
    <property type="project" value="UniProtKB-ARBA"/>
</dbReference>
<evidence type="ECO:0000313" key="1">
    <source>
        <dbReference type="EMBL" id="KYN11439.1"/>
    </source>
</evidence>
<dbReference type="PANTHER" id="PTHR47331">
    <property type="entry name" value="PHD-TYPE DOMAIN-CONTAINING PROTEIN"/>
    <property type="match status" value="1"/>
</dbReference>
<accession>A0A151IV38</accession>
<dbReference type="InterPro" id="IPR043502">
    <property type="entry name" value="DNA/RNA_pol_sf"/>
</dbReference>
<dbReference type="PANTHER" id="PTHR47331:SF5">
    <property type="entry name" value="RIBONUCLEASE H"/>
    <property type="match status" value="1"/>
</dbReference>
<dbReference type="EMBL" id="KQ980919">
    <property type="protein sequence ID" value="KYN11439.1"/>
    <property type="molecule type" value="Genomic_DNA"/>
</dbReference>
<dbReference type="AlphaFoldDB" id="A0A151IV38"/>
<gene>
    <name evidence="1" type="ORF">ALC57_16407</name>
</gene>
<keyword evidence="2" id="KW-1185">Reference proteome</keyword>
<evidence type="ECO:0000313" key="2">
    <source>
        <dbReference type="Proteomes" id="UP000078492"/>
    </source>
</evidence>
<proteinExistence type="predicted"/>
<protein>
    <submittedName>
        <fullName evidence="1">Uncharacterized protein</fullName>
    </submittedName>
</protein>
<reference evidence="1 2" key="1">
    <citation type="submission" date="2015-09" db="EMBL/GenBank/DDBJ databases">
        <title>Trachymyrmex cornetzi WGS genome.</title>
        <authorList>
            <person name="Nygaard S."/>
            <person name="Hu H."/>
            <person name="Boomsma J."/>
            <person name="Zhang G."/>
        </authorList>
    </citation>
    <scope>NUCLEOTIDE SEQUENCE [LARGE SCALE GENOMIC DNA]</scope>
    <source>
        <strain evidence="1">Tcor2-1</strain>
        <tissue evidence="1">Whole body</tissue>
    </source>
</reference>
<organism evidence="1 2">
    <name type="scientific">Trachymyrmex cornetzi</name>
    <dbReference type="NCBI Taxonomy" id="471704"/>
    <lineage>
        <taxon>Eukaryota</taxon>
        <taxon>Metazoa</taxon>
        <taxon>Ecdysozoa</taxon>
        <taxon>Arthropoda</taxon>
        <taxon>Hexapoda</taxon>
        <taxon>Insecta</taxon>
        <taxon>Pterygota</taxon>
        <taxon>Neoptera</taxon>
        <taxon>Endopterygota</taxon>
        <taxon>Hymenoptera</taxon>
        <taxon>Apocrita</taxon>
        <taxon>Aculeata</taxon>
        <taxon>Formicoidea</taxon>
        <taxon>Formicidae</taxon>
        <taxon>Myrmicinae</taxon>
        <taxon>Trachymyrmex</taxon>
    </lineage>
</organism>